<reference evidence="2" key="1">
    <citation type="journal article" date="2023" name="Front. Plant Sci.">
        <title>Chromosomal-level genome assembly of Melastoma candidum provides insights into trichome evolution.</title>
        <authorList>
            <person name="Zhong Y."/>
            <person name="Wu W."/>
            <person name="Sun C."/>
            <person name="Zou P."/>
            <person name="Liu Y."/>
            <person name="Dai S."/>
            <person name="Zhou R."/>
        </authorList>
    </citation>
    <scope>NUCLEOTIDE SEQUENCE [LARGE SCALE GENOMIC DNA]</scope>
</reference>
<dbReference type="Proteomes" id="UP001057402">
    <property type="component" value="Chromosome 2"/>
</dbReference>
<organism evidence="1 2">
    <name type="scientific">Melastoma candidum</name>
    <dbReference type="NCBI Taxonomy" id="119954"/>
    <lineage>
        <taxon>Eukaryota</taxon>
        <taxon>Viridiplantae</taxon>
        <taxon>Streptophyta</taxon>
        <taxon>Embryophyta</taxon>
        <taxon>Tracheophyta</taxon>
        <taxon>Spermatophyta</taxon>
        <taxon>Magnoliopsida</taxon>
        <taxon>eudicotyledons</taxon>
        <taxon>Gunneridae</taxon>
        <taxon>Pentapetalae</taxon>
        <taxon>rosids</taxon>
        <taxon>malvids</taxon>
        <taxon>Myrtales</taxon>
        <taxon>Melastomataceae</taxon>
        <taxon>Melastomatoideae</taxon>
        <taxon>Melastomateae</taxon>
        <taxon>Melastoma</taxon>
    </lineage>
</organism>
<protein>
    <submittedName>
        <fullName evidence="1">Uncharacterized protein</fullName>
    </submittedName>
</protein>
<proteinExistence type="predicted"/>
<sequence length="114" mass="12727">MQVLMDMELKSDEVEDVKGTLKYMIKNRFPSGKYPLVERDGDQDVPVAPGIALTLAKAAKVVWNRGLLKPSQNLSREMHGGDNPYSLFEGKGGMAFVFLDMIEPSEAQFPAYEM</sequence>
<evidence type="ECO:0000313" key="2">
    <source>
        <dbReference type="Proteomes" id="UP001057402"/>
    </source>
</evidence>
<name>A0ACB9SA15_9MYRT</name>
<accession>A0ACB9SA15</accession>
<dbReference type="EMBL" id="CM042881">
    <property type="protein sequence ID" value="KAI4385012.1"/>
    <property type="molecule type" value="Genomic_DNA"/>
</dbReference>
<comment type="caution">
    <text evidence="1">The sequence shown here is derived from an EMBL/GenBank/DDBJ whole genome shotgun (WGS) entry which is preliminary data.</text>
</comment>
<keyword evidence="2" id="KW-1185">Reference proteome</keyword>
<gene>
    <name evidence="1" type="ORF">MLD38_003086</name>
</gene>
<evidence type="ECO:0000313" key="1">
    <source>
        <dbReference type="EMBL" id="KAI4385012.1"/>
    </source>
</evidence>